<name>A0A7M4DQ82_9MICO</name>
<reference evidence="2 3" key="1">
    <citation type="submission" date="2019-11" db="EMBL/GenBank/DDBJ databases">
        <authorList>
            <person name="Criscuolo A."/>
        </authorList>
    </citation>
    <scope>NUCLEOTIDE SEQUENCE [LARGE SCALE GENOMIC DNA]</scope>
    <source>
        <strain evidence="2">CIP111667</strain>
    </source>
</reference>
<dbReference type="PANTHER" id="PTHR43649:SF12">
    <property type="entry name" value="DIACETYLCHITOBIOSE BINDING PROTEIN DASA"/>
    <property type="match status" value="1"/>
</dbReference>
<feature type="chain" id="PRO_5029542223" evidence="1">
    <location>
        <begin position="23"/>
        <end position="448"/>
    </location>
</feature>
<dbReference type="Pfam" id="PF01547">
    <property type="entry name" value="SBP_bac_1"/>
    <property type="match status" value="1"/>
</dbReference>
<dbReference type="PANTHER" id="PTHR43649">
    <property type="entry name" value="ARABINOSE-BINDING PROTEIN-RELATED"/>
    <property type="match status" value="1"/>
</dbReference>
<protein>
    <submittedName>
        <fullName evidence="2">Putative arabinose-binding protein</fullName>
    </submittedName>
</protein>
<dbReference type="EMBL" id="CACRYJ010000061">
    <property type="protein sequence ID" value="VZO39626.1"/>
    <property type="molecule type" value="Genomic_DNA"/>
</dbReference>
<dbReference type="SUPFAM" id="SSF53850">
    <property type="entry name" value="Periplasmic binding protein-like II"/>
    <property type="match status" value="1"/>
</dbReference>
<comment type="caution">
    <text evidence="2">The sequence shown here is derived from an EMBL/GenBank/DDBJ whole genome shotgun (WGS) entry which is preliminary data.</text>
</comment>
<evidence type="ECO:0000256" key="1">
    <source>
        <dbReference type="SAM" id="SignalP"/>
    </source>
</evidence>
<dbReference type="InterPro" id="IPR006059">
    <property type="entry name" value="SBP"/>
</dbReference>
<keyword evidence="1" id="KW-0732">Signal</keyword>
<evidence type="ECO:0000313" key="3">
    <source>
        <dbReference type="Proteomes" id="UP000419743"/>
    </source>
</evidence>
<dbReference type="PROSITE" id="PS51257">
    <property type="entry name" value="PROKAR_LIPOPROTEIN"/>
    <property type="match status" value="1"/>
</dbReference>
<keyword evidence="3" id="KW-1185">Reference proteome</keyword>
<dbReference type="AlphaFoldDB" id="A0A7M4DQ82"/>
<evidence type="ECO:0000313" key="2">
    <source>
        <dbReference type="EMBL" id="VZO39626.1"/>
    </source>
</evidence>
<accession>A0A7M4DQ82</accession>
<dbReference type="Proteomes" id="UP000419743">
    <property type="component" value="Unassembled WGS sequence"/>
</dbReference>
<proteinExistence type="predicted"/>
<dbReference type="InterPro" id="IPR050490">
    <property type="entry name" value="Bact_solute-bd_prot1"/>
</dbReference>
<feature type="signal peptide" evidence="1">
    <location>
        <begin position="1"/>
        <end position="22"/>
    </location>
</feature>
<dbReference type="CDD" id="cd13585">
    <property type="entry name" value="PBP2_TMBP_like"/>
    <property type="match status" value="1"/>
</dbReference>
<gene>
    <name evidence="2" type="primary">araN_4</name>
    <name evidence="2" type="ORF">HALOF300_04320</name>
</gene>
<dbReference type="RefSeq" id="WP_156742941.1">
    <property type="nucleotide sequence ID" value="NZ_CACRYJ010000061.1"/>
</dbReference>
<organism evidence="2 3">
    <name type="scientific">Occultella aeris</name>
    <dbReference type="NCBI Taxonomy" id="2761496"/>
    <lineage>
        <taxon>Bacteria</taxon>
        <taxon>Bacillati</taxon>
        <taxon>Actinomycetota</taxon>
        <taxon>Actinomycetes</taxon>
        <taxon>Micrococcales</taxon>
        <taxon>Ruaniaceae</taxon>
        <taxon>Occultella</taxon>
    </lineage>
</organism>
<dbReference type="Gene3D" id="3.40.190.10">
    <property type="entry name" value="Periplasmic binding protein-like II"/>
    <property type="match status" value="1"/>
</dbReference>
<sequence length="448" mass="47553">MRSTRRLTGGLGVVAATALVLAACSGTPDGGPEGSAGGEEVPEGVTEVTFWQQSFTDEENEWYEGVVDAYNESQDEVHITLTAVPGDAWEQRMTAAQAAGNAPDIRTMNYGGVRNAALTSQITPLSDLISAEAWDDLQENVRGSVTVDGEEYAYPMLVEPSAILWYRTDLFEAAGIDGPPTTWDELVADAELLTNDEVFGMRLAQNAPDLSWSTWGYQWNVAGHLPISDDWSEGMATEDYAPLLQAFQDLFASGALPPADGVGYPDASTFGDGQYAMMANGSWAASQLLNDYPDLVPNVAVAPMPSFDGQSGQTTATLGGWTWAVDGNTEVAEEAAGFIEWALGGDTENVVPFFEATQFSKVSPRVSVAEAISALPDVDTVNPWNAVIQEEIVPFAQPEPGYPWNVSLAMGEAIEAAMQGTPVSEALAAANDKINTEIANSELAGTGS</sequence>